<evidence type="ECO:0000313" key="2">
    <source>
        <dbReference type="Proteomes" id="UP001155034"/>
    </source>
</evidence>
<name>A0A9X2Z259_9BACT</name>
<accession>A0A9X2Z259</accession>
<proteinExistence type="predicted"/>
<evidence type="ECO:0000313" key="1">
    <source>
        <dbReference type="EMBL" id="MCS3866558.1"/>
    </source>
</evidence>
<dbReference type="Proteomes" id="UP001155034">
    <property type="component" value="Unassembled WGS sequence"/>
</dbReference>
<reference evidence="1" key="1">
    <citation type="submission" date="2022-08" db="EMBL/GenBank/DDBJ databases">
        <title>Genomic Encyclopedia of Type Strains, Phase V (KMG-V): Genome sequencing to study the core and pangenomes of soil and plant-associated prokaryotes.</title>
        <authorList>
            <person name="Whitman W."/>
        </authorList>
    </citation>
    <scope>NUCLEOTIDE SEQUENCE</scope>
    <source>
        <strain evidence="1">SP2016B</strain>
    </source>
</reference>
<dbReference type="RefSeq" id="WP_259084129.1">
    <property type="nucleotide sequence ID" value="NZ_JANTZD010000014.1"/>
</dbReference>
<dbReference type="AlphaFoldDB" id="A0A9X2Z259"/>
<organism evidence="1 2">
    <name type="scientific">Salinibacter ruber</name>
    <dbReference type="NCBI Taxonomy" id="146919"/>
    <lineage>
        <taxon>Bacteria</taxon>
        <taxon>Pseudomonadati</taxon>
        <taxon>Rhodothermota</taxon>
        <taxon>Rhodothermia</taxon>
        <taxon>Rhodothermales</taxon>
        <taxon>Salinibacteraceae</taxon>
        <taxon>Salinibacter</taxon>
    </lineage>
</organism>
<sequence>MNNPTFTMSDQSSRSVVVSEQTRLEKVLASVVRRELLQSAPDALREAMKSKWLHRDEVKDQYGLTDRQLQYLRDEKRVTYSQHGRRIWYLRESVEEYFEEGRVDADG</sequence>
<comment type="caution">
    <text evidence="1">The sequence shown here is derived from an EMBL/GenBank/DDBJ whole genome shotgun (WGS) entry which is preliminary data.</text>
</comment>
<dbReference type="EMBL" id="JANTYZ010000014">
    <property type="protein sequence ID" value="MCS3866558.1"/>
    <property type="molecule type" value="Genomic_DNA"/>
</dbReference>
<protein>
    <submittedName>
        <fullName evidence="1">Uncharacterized protein (DUF1499 family)</fullName>
    </submittedName>
</protein>
<gene>
    <name evidence="1" type="ORF">GGP82_003132</name>
</gene>